<feature type="transmembrane region" description="Helical" evidence="7">
    <location>
        <begin position="103"/>
        <end position="130"/>
    </location>
</feature>
<feature type="transmembrane region" description="Helical" evidence="7">
    <location>
        <begin position="29"/>
        <end position="50"/>
    </location>
</feature>
<keyword evidence="10" id="KW-1185">Reference proteome</keyword>
<proteinExistence type="inferred from homology"/>
<gene>
    <name evidence="9" type="ORF">VE01_10023</name>
</gene>
<dbReference type="PANTHER" id="PTHR33048:SF167">
    <property type="entry name" value="INTEGRAL MEMBRANE PROTEIN"/>
    <property type="match status" value="1"/>
</dbReference>
<dbReference type="OrthoDB" id="5022096at2759"/>
<feature type="transmembrane region" description="Helical" evidence="7">
    <location>
        <begin position="62"/>
        <end position="83"/>
    </location>
</feature>
<comment type="similarity">
    <text evidence="5">Belongs to the SAT4 family.</text>
</comment>
<feature type="region of interest" description="Disordered" evidence="6">
    <location>
        <begin position="360"/>
        <end position="381"/>
    </location>
</feature>
<organism evidence="9 10">
    <name type="scientific">Pseudogymnoascus verrucosus</name>
    <dbReference type="NCBI Taxonomy" id="342668"/>
    <lineage>
        <taxon>Eukaryota</taxon>
        <taxon>Fungi</taxon>
        <taxon>Dikarya</taxon>
        <taxon>Ascomycota</taxon>
        <taxon>Pezizomycotina</taxon>
        <taxon>Leotiomycetes</taxon>
        <taxon>Thelebolales</taxon>
        <taxon>Thelebolaceae</taxon>
        <taxon>Pseudogymnoascus</taxon>
    </lineage>
</organism>
<evidence type="ECO:0000259" key="8">
    <source>
        <dbReference type="Pfam" id="PF20684"/>
    </source>
</evidence>
<dbReference type="STRING" id="342668.A0A1B8G8M5"/>
<dbReference type="InterPro" id="IPR049326">
    <property type="entry name" value="Rhodopsin_dom_fungi"/>
</dbReference>
<feature type="transmembrane region" description="Helical" evidence="7">
    <location>
        <begin position="230"/>
        <end position="248"/>
    </location>
</feature>
<reference evidence="10" key="2">
    <citation type="journal article" date="2018" name="Nat. Commun.">
        <title>Extreme sensitivity to ultraviolet light in the fungal pathogen causing white-nose syndrome of bats.</title>
        <authorList>
            <person name="Palmer J.M."/>
            <person name="Drees K.P."/>
            <person name="Foster J.T."/>
            <person name="Lindner D.L."/>
        </authorList>
    </citation>
    <scope>NUCLEOTIDE SEQUENCE [LARGE SCALE GENOMIC DNA]</scope>
    <source>
        <strain evidence="10">UAMH 10579</strain>
    </source>
</reference>
<evidence type="ECO:0000256" key="1">
    <source>
        <dbReference type="ARBA" id="ARBA00004141"/>
    </source>
</evidence>
<dbReference type="PANTHER" id="PTHR33048">
    <property type="entry name" value="PTH11-LIKE INTEGRAL MEMBRANE PROTEIN (AFU_ORTHOLOGUE AFUA_5G11245)"/>
    <property type="match status" value="1"/>
</dbReference>
<evidence type="ECO:0000256" key="6">
    <source>
        <dbReference type="SAM" id="MobiDB-lite"/>
    </source>
</evidence>
<dbReference type="GO" id="GO:0016020">
    <property type="term" value="C:membrane"/>
    <property type="evidence" value="ECO:0007669"/>
    <property type="project" value="UniProtKB-SubCell"/>
</dbReference>
<name>A0A1B8G8M5_9PEZI</name>
<feature type="transmembrane region" description="Helical" evidence="7">
    <location>
        <begin position="188"/>
        <end position="218"/>
    </location>
</feature>
<comment type="subcellular location">
    <subcellularLocation>
        <location evidence="1">Membrane</location>
        <topology evidence="1">Multi-pass membrane protein</topology>
    </subcellularLocation>
</comment>
<dbReference type="EMBL" id="KV460272">
    <property type="protein sequence ID" value="OBT92182.1"/>
    <property type="molecule type" value="Genomic_DNA"/>
</dbReference>
<evidence type="ECO:0000256" key="4">
    <source>
        <dbReference type="ARBA" id="ARBA00023136"/>
    </source>
</evidence>
<keyword evidence="2 7" id="KW-0812">Transmembrane</keyword>
<feature type="compositionally biased region" description="Basic and acidic residues" evidence="6">
    <location>
        <begin position="331"/>
        <end position="342"/>
    </location>
</feature>
<evidence type="ECO:0000256" key="2">
    <source>
        <dbReference type="ARBA" id="ARBA00022692"/>
    </source>
</evidence>
<accession>A0A1B8G8M5</accession>
<feature type="transmembrane region" description="Helical" evidence="7">
    <location>
        <begin position="268"/>
        <end position="288"/>
    </location>
</feature>
<evidence type="ECO:0000313" key="10">
    <source>
        <dbReference type="Proteomes" id="UP000091956"/>
    </source>
</evidence>
<evidence type="ECO:0000256" key="7">
    <source>
        <dbReference type="SAM" id="Phobius"/>
    </source>
</evidence>
<evidence type="ECO:0000256" key="5">
    <source>
        <dbReference type="ARBA" id="ARBA00038359"/>
    </source>
</evidence>
<reference evidence="9 10" key="1">
    <citation type="submission" date="2016-03" db="EMBL/GenBank/DDBJ databases">
        <title>Comparative genomics of Pseudogymnoascus destructans, the fungus causing white-nose syndrome of bats.</title>
        <authorList>
            <person name="Palmer J.M."/>
            <person name="Drees K.P."/>
            <person name="Foster J.T."/>
            <person name="Lindner D.L."/>
        </authorList>
    </citation>
    <scope>NUCLEOTIDE SEQUENCE [LARGE SCALE GENOMIC DNA]</scope>
    <source>
        <strain evidence="9 10">UAMH 10579</strain>
    </source>
</reference>
<dbReference type="GeneID" id="28843409"/>
<dbReference type="RefSeq" id="XP_018125915.1">
    <property type="nucleotide sequence ID" value="XM_018279430.2"/>
</dbReference>
<feature type="region of interest" description="Disordered" evidence="6">
    <location>
        <begin position="328"/>
        <end position="348"/>
    </location>
</feature>
<dbReference type="Pfam" id="PF20684">
    <property type="entry name" value="Fung_rhodopsin"/>
    <property type="match status" value="1"/>
</dbReference>
<dbReference type="InterPro" id="IPR052337">
    <property type="entry name" value="SAT4-like"/>
</dbReference>
<protein>
    <recommendedName>
        <fullName evidence="8">Rhodopsin domain-containing protein</fullName>
    </recommendedName>
</protein>
<dbReference type="AlphaFoldDB" id="A0A1B8G8M5"/>
<sequence>MDFPAHLLVRQAAETPPVMDFTENNGSQIMAVVGFLMGFGMLVVVLRVYVRIFMTKTMGWDDYLMVVAQSFSVAIMVCMFFEVSKGVGRHSADPIYLQNMSEIIKISFVRSLFLVSGISLVKISVGLFLLRIVEGTIYKRIIIGTIVFLVIFTLACIGTLIFQCIPVSAAWDFAQRPPPFGTGNATCYSISVFTAIGLFNGSVNIATDVAFALLPIPIIWKLNVNIRTKITLILILSLGFMACAAAIVREVLLSTFFEQTDENFHNAYALWNYAELCVGIIAACLPALRPLFAFLLDKASSTFASGQPGLSTRHKYYMQSNDINLSAVGKKGGDSETPRGDGRYGVSVTSNGRDFYEERMPRRPMGKLEQSLTEGEGDSDENILPIQDVERHANNRIVKTTEVLVT</sequence>
<dbReference type="Proteomes" id="UP000091956">
    <property type="component" value="Unassembled WGS sequence"/>
</dbReference>
<evidence type="ECO:0000313" key="9">
    <source>
        <dbReference type="EMBL" id="OBT92182.1"/>
    </source>
</evidence>
<keyword evidence="4 7" id="KW-0472">Membrane</keyword>
<feature type="transmembrane region" description="Helical" evidence="7">
    <location>
        <begin position="142"/>
        <end position="168"/>
    </location>
</feature>
<keyword evidence="3 7" id="KW-1133">Transmembrane helix</keyword>
<feature type="domain" description="Rhodopsin" evidence="8">
    <location>
        <begin position="46"/>
        <end position="293"/>
    </location>
</feature>
<evidence type="ECO:0000256" key="3">
    <source>
        <dbReference type="ARBA" id="ARBA00022989"/>
    </source>
</evidence>